<comment type="caution">
    <text evidence="1">The sequence shown here is derived from an EMBL/GenBank/DDBJ whole genome shotgun (WGS) entry which is preliminary data.</text>
</comment>
<keyword evidence="2" id="KW-1185">Reference proteome</keyword>
<dbReference type="GO" id="GO:0032298">
    <property type="term" value="P:positive regulation of DNA-templated DNA replication initiation"/>
    <property type="evidence" value="ECO:0007669"/>
    <property type="project" value="TreeGrafter"/>
</dbReference>
<dbReference type="Proteomes" id="UP000245168">
    <property type="component" value="Unassembled WGS sequence"/>
</dbReference>
<dbReference type="Pfam" id="PF04364">
    <property type="entry name" value="DNA_pol3_chi"/>
    <property type="match status" value="1"/>
</dbReference>
<organism evidence="1 2">
    <name type="scientific">Marinicauda salina</name>
    <dbReference type="NCBI Taxonomy" id="2135793"/>
    <lineage>
        <taxon>Bacteria</taxon>
        <taxon>Pseudomonadati</taxon>
        <taxon>Pseudomonadota</taxon>
        <taxon>Alphaproteobacteria</taxon>
        <taxon>Maricaulales</taxon>
        <taxon>Maricaulaceae</taxon>
        <taxon>Marinicauda</taxon>
    </lineage>
</organism>
<dbReference type="GO" id="GO:0003677">
    <property type="term" value="F:DNA binding"/>
    <property type="evidence" value="ECO:0007669"/>
    <property type="project" value="InterPro"/>
</dbReference>
<dbReference type="RefSeq" id="WP_109252570.1">
    <property type="nucleotide sequence ID" value="NZ_QEXV01000003.1"/>
</dbReference>
<evidence type="ECO:0000313" key="1">
    <source>
        <dbReference type="EMBL" id="PWE17339.1"/>
    </source>
</evidence>
<dbReference type="Gene3D" id="3.40.50.10110">
    <property type="entry name" value="DNA polymerase III subunit chi"/>
    <property type="match status" value="1"/>
</dbReference>
<sequence length="149" mass="16779">MTELWFYHLERASVDEALPELLHKLLERGGRALVVSPDENRIESLDARLWTWRDDSFLPHGLATGADAARQPVLLAGEPRNVNQASMLFCLDGADPGEMDGWERVVVMFEDADPASVSKARDLWRGSKDAGVSVSYWRQSPEGRWEKKA</sequence>
<dbReference type="NCBIfam" id="NF004347">
    <property type="entry name" value="PRK05728.1-4"/>
    <property type="match status" value="1"/>
</dbReference>
<dbReference type="SUPFAM" id="SSF102400">
    <property type="entry name" value="DNA polymerase III chi subunit"/>
    <property type="match status" value="1"/>
</dbReference>
<evidence type="ECO:0000313" key="2">
    <source>
        <dbReference type="Proteomes" id="UP000245168"/>
    </source>
</evidence>
<dbReference type="AlphaFoldDB" id="A0A2U2BTK9"/>
<protein>
    <submittedName>
        <fullName evidence="1">DNA polymerase III subunit chi</fullName>
    </submittedName>
</protein>
<proteinExistence type="predicted"/>
<gene>
    <name evidence="1" type="ORF">DDZ18_06540</name>
</gene>
<dbReference type="GO" id="GO:0006260">
    <property type="term" value="P:DNA replication"/>
    <property type="evidence" value="ECO:0007669"/>
    <property type="project" value="InterPro"/>
</dbReference>
<dbReference type="PANTHER" id="PTHR38767:SF1">
    <property type="entry name" value="DNA POLYMERASE III SUBUNIT CHI"/>
    <property type="match status" value="1"/>
</dbReference>
<reference evidence="2" key="1">
    <citation type="submission" date="2018-05" db="EMBL/GenBank/DDBJ databases">
        <authorList>
            <person name="Liu B.-T."/>
        </authorList>
    </citation>
    <scope>NUCLEOTIDE SEQUENCE [LARGE SCALE GENOMIC DNA]</scope>
    <source>
        <strain evidence="2">WD6-1</strain>
    </source>
</reference>
<dbReference type="EMBL" id="QEXV01000003">
    <property type="protein sequence ID" value="PWE17339.1"/>
    <property type="molecule type" value="Genomic_DNA"/>
</dbReference>
<dbReference type="InterPro" id="IPR007459">
    <property type="entry name" value="DNA_pol3_chi"/>
</dbReference>
<dbReference type="PANTHER" id="PTHR38767">
    <property type="entry name" value="DNA POLYMERASE III SUBUNIT CHI"/>
    <property type="match status" value="1"/>
</dbReference>
<dbReference type="GO" id="GO:0003887">
    <property type="term" value="F:DNA-directed DNA polymerase activity"/>
    <property type="evidence" value="ECO:0007669"/>
    <property type="project" value="InterPro"/>
</dbReference>
<accession>A0A2U2BTK9</accession>
<name>A0A2U2BTK9_9PROT</name>
<dbReference type="InterPro" id="IPR036768">
    <property type="entry name" value="PolIII_chi_sf"/>
</dbReference>
<dbReference type="OrthoDB" id="9795973at2"/>